<name>A0A1M5VKA6_9FIRM</name>
<feature type="transmembrane region" description="Helical" evidence="13">
    <location>
        <begin position="192"/>
        <end position="214"/>
    </location>
</feature>
<dbReference type="STRING" id="1123282.SAMN02745823_00877"/>
<dbReference type="AlphaFoldDB" id="A0A1M5VKA6"/>
<dbReference type="NCBIfam" id="TIGR00797">
    <property type="entry name" value="matE"/>
    <property type="match status" value="1"/>
</dbReference>
<dbReference type="OrthoDB" id="9776324at2"/>
<evidence type="ECO:0000256" key="1">
    <source>
        <dbReference type="ARBA" id="ARBA00003408"/>
    </source>
</evidence>
<dbReference type="GO" id="GO:0006811">
    <property type="term" value="P:monoatomic ion transport"/>
    <property type="evidence" value="ECO:0007669"/>
    <property type="project" value="UniProtKB-KW"/>
</dbReference>
<keyword evidence="6" id="KW-0050">Antiport</keyword>
<keyword evidence="9 13" id="KW-1133">Transmembrane helix</keyword>
<feature type="transmembrane region" description="Helical" evidence="13">
    <location>
        <begin position="358"/>
        <end position="379"/>
    </location>
</feature>
<evidence type="ECO:0000256" key="4">
    <source>
        <dbReference type="ARBA" id="ARBA00020268"/>
    </source>
</evidence>
<dbReference type="InterPro" id="IPR002528">
    <property type="entry name" value="MATE_fam"/>
</dbReference>
<keyword evidence="10" id="KW-0406">Ion transport</keyword>
<dbReference type="EMBL" id="FQXV01000002">
    <property type="protein sequence ID" value="SHH75712.1"/>
    <property type="molecule type" value="Genomic_DNA"/>
</dbReference>
<keyword evidence="5" id="KW-0813">Transport</keyword>
<evidence type="ECO:0000256" key="6">
    <source>
        <dbReference type="ARBA" id="ARBA00022449"/>
    </source>
</evidence>
<feature type="transmembrane region" description="Helical" evidence="13">
    <location>
        <begin position="165"/>
        <end position="186"/>
    </location>
</feature>
<evidence type="ECO:0000256" key="8">
    <source>
        <dbReference type="ARBA" id="ARBA00022692"/>
    </source>
</evidence>
<evidence type="ECO:0000256" key="9">
    <source>
        <dbReference type="ARBA" id="ARBA00022989"/>
    </source>
</evidence>
<feature type="transmembrane region" description="Helical" evidence="13">
    <location>
        <begin position="12"/>
        <end position="33"/>
    </location>
</feature>
<evidence type="ECO:0000256" key="12">
    <source>
        <dbReference type="ARBA" id="ARBA00031636"/>
    </source>
</evidence>
<dbReference type="GO" id="GO:0005886">
    <property type="term" value="C:plasma membrane"/>
    <property type="evidence" value="ECO:0007669"/>
    <property type="project" value="UniProtKB-SubCell"/>
</dbReference>
<keyword evidence="8 13" id="KW-0812">Transmembrane</keyword>
<dbReference type="PIRSF" id="PIRSF006603">
    <property type="entry name" value="DinF"/>
    <property type="match status" value="1"/>
</dbReference>
<organism evidence="14 15">
    <name type="scientific">Sporobacter termitidis DSM 10068</name>
    <dbReference type="NCBI Taxonomy" id="1123282"/>
    <lineage>
        <taxon>Bacteria</taxon>
        <taxon>Bacillati</taxon>
        <taxon>Bacillota</taxon>
        <taxon>Clostridia</taxon>
        <taxon>Eubacteriales</taxon>
        <taxon>Oscillospiraceae</taxon>
        <taxon>Sporobacter</taxon>
    </lineage>
</organism>
<keyword evidence="11 13" id="KW-0472">Membrane</keyword>
<feature type="transmembrane region" description="Helical" evidence="13">
    <location>
        <begin position="98"/>
        <end position="121"/>
    </location>
</feature>
<feature type="transmembrane region" description="Helical" evidence="13">
    <location>
        <begin position="284"/>
        <end position="304"/>
    </location>
</feature>
<feature type="transmembrane region" description="Helical" evidence="13">
    <location>
        <begin position="413"/>
        <end position="437"/>
    </location>
</feature>
<evidence type="ECO:0000256" key="5">
    <source>
        <dbReference type="ARBA" id="ARBA00022448"/>
    </source>
</evidence>
<evidence type="ECO:0000313" key="15">
    <source>
        <dbReference type="Proteomes" id="UP000183995"/>
    </source>
</evidence>
<feature type="transmembrane region" description="Helical" evidence="13">
    <location>
        <begin position="386"/>
        <end position="407"/>
    </location>
</feature>
<keyword evidence="7" id="KW-1003">Cell membrane</keyword>
<protein>
    <recommendedName>
        <fullName evidence="4">Probable multidrug resistance protein NorM</fullName>
    </recommendedName>
    <alternativeName>
        <fullName evidence="12">Multidrug-efflux transporter</fullName>
    </alternativeName>
</protein>
<comment type="subcellular location">
    <subcellularLocation>
        <location evidence="2">Cell membrane</location>
        <topology evidence="2">Multi-pass membrane protein</topology>
    </subcellularLocation>
</comment>
<dbReference type="InterPro" id="IPR048279">
    <property type="entry name" value="MdtK-like"/>
</dbReference>
<evidence type="ECO:0000256" key="13">
    <source>
        <dbReference type="SAM" id="Phobius"/>
    </source>
</evidence>
<reference evidence="14 15" key="1">
    <citation type="submission" date="2016-11" db="EMBL/GenBank/DDBJ databases">
        <authorList>
            <person name="Jaros S."/>
            <person name="Januszkiewicz K."/>
            <person name="Wedrychowicz H."/>
        </authorList>
    </citation>
    <scope>NUCLEOTIDE SEQUENCE [LARGE SCALE GENOMIC DNA]</scope>
    <source>
        <strain evidence="14 15">DSM 10068</strain>
    </source>
</reference>
<evidence type="ECO:0000256" key="10">
    <source>
        <dbReference type="ARBA" id="ARBA00023065"/>
    </source>
</evidence>
<dbReference type="InterPro" id="IPR050222">
    <property type="entry name" value="MATE_MdtK"/>
</dbReference>
<dbReference type="Proteomes" id="UP000183995">
    <property type="component" value="Unassembled WGS sequence"/>
</dbReference>
<dbReference type="GO" id="GO:0042910">
    <property type="term" value="F:xenobiotic transmembrane transporter activity"/>
    <property type="evidence" value="ECO:0007669"/>
    <property type="project" value="InterPro"/>
</dbReference>
<dbReference type="Pfam" id="PF01554">
    <property type="entry name" value="MatE"/>
    <property type="match status" value="2"/>
</dbReference>
<evidence type="ECO:0000313" key="14">
    <source>
        <dbReference type="EMBL" id="SHH75712.1"/>
    </source>
</evidence>
<feature type="transmembrane region" description="Helical" evidence="13">
    <location>
        <begin position="316"/>
        <end position="338"/>
    </location>
</feature>
<dbReference type="PANTHER" id="PTHR43298:SF2">
    <property type="entry name" value="FMN_FAD EXPORTER YEEO-RELATED"/>
    <property type="match status" value="1"/>
</dbReference>
<feature type="transmembrane region" description="Helical" evidence="13">
    <location>
        <begin position="235"/>
        <end position="264"/>
    </location>
</feature>
<sequence>MVQNDYLLRGGIAGALVRFAVPVLLSSLLQVFYSAIDLLIVGKFATTADMSAVAVSSGVMTTVTLGVAGLTTGLTVLIGQFVGGGNQGNIKRIVGSSVVFFAALSAVLTILLAFLSGPIVTAMKTPAEAVLPAWQFLFICSFGTVFIVGYNVVSSAFRGLGNSKTPLIFVAAACGVNVVLDLIFIIGLGMGAAGAALATVTAQASSLLFSVLYIKKRKDTGLRIGRADLRPDFRLLWSMIKIGGPIALQEVLVNFSFVLITAVVNGMGLYASAAAGTVEKIMSFLSMPTLAVSMAVATMSAHNFGALQYDRARKCLWTGIGLSLLFAAVFTAFCWAQSTALPSIFSKDPEVVREASLYLKTYVLDSLGIAFVFNFNGYFSSCNKSLFSMAHSLLTTLLIRIPFVLIAGGMAGVTLSTIGCAAPLTSLGSLILCLIYFMSLRRKLGDGAGAPVPAAVSDGGPDAAP</sequence>
<feature type="transmembrane region" description="Helical" evidence="13">
    <location>
        <begin position="133"/>
        <end position="153"/>
    </location>
</feature>
<evidence type="ECO:0000256" key="2">
    <source>
        <dbReference type="ARBA" id="ARBA00004651"/>
    </source>
</evidence>
<accession>A0A1M5VKA6</accession>
<comment type="function">
    <text evidence="1">Multidrug efflux pump.</text>
</comment>
<dbReference type="RefSeq" id="WP_073076439.1">
    <property type="nucleotide sequence ID" value="NZ_FQXV01000002.1"/>
</dbReference>
<proteinExistence type="inferred from homology"/>
<dbReference type="CDD" id="cd13138">
    <property type="entry name" value="MATE_yoeA_like"/>
    <property type="match status" value="1"/>
</dbReference>
<gene>
    <name evidence="14" type="ORF">SAMN02745823_00877</name>
</gene>
<feature type="transmembrane region" description="Helical" evidence="13">
    <location>
        <begin position="53"/>
        <end position="78"/>
    </location>
</feature>
<evidence type="ECO:0000256" key="3">
    <source>
        <dbReference type="ARBA" id="ARBA00010199"/>
    </source>
</evidence>
<evidence type="ECO:0000256" key="11">
    <source>
        <dbReference type="ARBA" id="ARBA00023136"/>
    </source>
</evidence>
<keyword evidence="15" id="KW-1185">Reference proteome</keyword>
<dbReference type="PANTHER" id="PTHR43298">
    <property type="entry name" value="MULTIDRUG RESISTANCE PROTEIN NORM-RELATED"/>
    <property type="match status" value="1"/>
</dbReference>
<dbReference type="GO" id="GO:0015297">
    <property type="term" value="F:antiporter activity"/>
    <property type="evidence" value="ECO:0007669"/>
    <property type="project" value="UniProtKB-KW"/>
</dbReference>
<evidence type="ECO:0000256" key="7">
    <source>
        <dbReference type="ARBA" id="ARBA00022475"/>
    </source>
</evidence>
<comment type="similarity">
    <text evidence="3">Belongs to the multi antimicrobial extrusion (MATE) (TC 2.A.66.1) family.</text>
</comment>